<name>A0ABP7QXZ3_9PSEU</name>
<dbReference type="RefSeq" id="WP_344870782.1">
    <property type="nucleotide sequence ID" value="NZ_BAABAL010000004.1"/>
</dbReference>
<proteinExistence type="predicted"/>
<evidence type="ECO:0008006" key="3">
    <source>
        <dbReference type="Google" id="ProtNLM"/>
    </source>
</evidence>
<keyword evidence="2" id="KW-1185">Reference proteome</keyword>
<protein>
    <recommendedName>
        <fullName evidence="3">PE family protein</fullName>
    </recommendedName>
</protein>
<evidence type="ECO:0000313" key="2">
    <source>
        <dbReference type="Proteomes" id="UP001501747"/>
    </source>
</evidence>
<evidence type="ECO:0000313" key="1">
    <source>
        <dbReference type="EMBL" id="GAA3989188.1"/>
    </source>
</evidence>
<sequence>MHGSVGDLRAQLLQIVEQLPAAVVLQNKTDALSVAAELAEAWRSSGDTSVAEVVGFIHQAVDQLEGVGERLACAGDLVSAYANGI</sequence>
<dbReference type="EMBL" id="BAABAL010000004">
    <property type="protein sequence ID" value="GAA3989188.1"/>
    <property type="molecule type" value="Genomic_DNA"/>
</dbReference>
<dbReference type="Proteomes" id="UP001501747">
    <property type="component" value="Unassembled WGS sequence"/>
</dbReference>
<organism evidence="1 2">
    <name type="scientific">Allokutzneria multivorans</name>
    <dbReference type="NCBI Taxonomy" id="1142134"/>
    <lineage>
        <taxon>Bacteria</taxon>
        <taxon>Bacillati</taxon>
        <taxon>Actinomycetota</taxon>
        <taxon>Actinomycetes</taxon>
        <taxon>Pseudonocardiales</taxon>
        <taxon>Pseudonocardiaceae</taxon>
        <taxon>Allokutzneria</taxon>
    </lineage>
</organism>
<comment type="caution">
    <text evidence="1">The sequence shown here is derived from an EMBL/GenBank/DDBJ whole genome shotgun (WGS) entry which is preliminary data.</text>
</comment>
<gene>
    <name evidence="1" type="ORF">GCM10022247_04630</name>
</gene>
<reference evidence="2" key="1">
    <citation type="journal article" date="2019" name="Int. J. Syst. Evol. Microbiol.">
        <title>The Global Catalogue of Microorganisms (GCM) 10K type strain sequencing project: providing services to taxonomists for standard genome sequencing and annotation.</title>
        <authorList>
            <consortium name="The Broad Institute Genomics Platform"/>
            <consortium name="The Broad Institute Genome Sequencing Center for Infectious Disease"/>
            <person name="Wu L."/>
            <person name="Ma J."/>
        </authorList>
    </citation>
    <scope>NUCLEOTIDE SEQUENCE [LARGE SCALE GENOMIC DNA]</scope>
    <source>
        <strain evidence="2">JCM 17342</strain>
    </source>
</reference>
<accession>A0ABP7QXZ3</accession>